<gene>
    <name evidence="1" type="ORF">Trichorick_00486</name>
</gene>
<accession>A0ABZ0URD0</accession>
<evidence type="ECO:0000313" key="2">
    <source>
        <dbReference type="Proteomes" id="UP001326613"/>
    </source>
</evidence>
<sequence length="228" mass="23991">MPGTLTEELGSVLQGVLTEKVKSLVPTQAVEQYQDLANEKIKEMGAKVTEVSYGAIDTATTWLEGSINKGIDKLPFGDTVKDTLKEVNSGLCATINVVGKALVDTALEAGKKVVDNLVGNLGTAAKSIWSGVCNFLSGKETKDQVLDDAKKTVNTAVDNVKTGTISAVKEGADKITSTAKTGVEEISGQASKGAQKVTQEVTKEVVGKFTEQLDKSRSNPPSVDKGKF</sequence>
<organism evidence="1 2">
    <name type="scientific">Candidatus Trichorickettsia mobilis</name>
    <dbReference type="NCBI Taxonomy" id="1346319"/>
    <lineage>
        <taxon>Bacteria</taxon>
        <taxon>Pseudomonadati</taxon>
        <taxon>Pseudomonadota</taxon>
        <taxon>Alphaproteobacteria</taxon>
        <taxon>Rickettsiales</taxon>
        <taxon>Rickettsiaceae</taxon>
        <taxon>Rickettsieae</taxon>
        <taxon>Candidatus Trichorickettsia</taxon>
    </lineage>
</organism>
<keyword evidence="2" id="KW-1185">Reference proteome</keyword>
<reference evidence="1 2" key="1">
    <citation type="submission" date="2022-10" db="EMBL/GenBank/DDBJ databases">
        <title>Host association and intracellularity evolved multiple times independently in the Rickettsiales.</title>
        <authorList>
            <person name="Castelli M."/>
            <person name="Nardi T."/>
            <person name="Gammuto L."/>
            <person name="Bellinzona G."/>
            <person name="Sabaneyeva E."/>
            <person name="Potekhin A."/>
            <person name="Serra V."/>
            <person name="Petroni G."/>
            <person name="Sassera D."/>
        </authorList>
    </citation>
    <scope>NUCLEOTIDE SEQUENCE [LARGE SCALE GENOMIC DNA]</scope>
    <source>
        <strain evidence="1 2">Kr 154-4</strain>
    </source>
</reference>
<evidence type="ECO:0000313" key="1">
    <source>
        <dbReference type="EMBL" id="WPY00605.1"/>
    </source>
</evidence>
<name>A0ABZ0URD0_9RICK</name>
<proteinExistence type="predicted"/>
<dbReference type="EMBL" id="CP112932">
    <property type="protein sequence ID" value="WPY00605.1"/>
    <property type="molecule type" value="Genomic_DNA"/>
</dbReference>
<dbReference type="Proteomes" id="UP001326613">
    <property type="component" value="Chromosome"/>
</dbReference>
<dbReference type="Gene3D" id="1.20.120.20">
    <property type="entry name" value="Apolipoprotein"/>
    <property type="match status" value="1"/>
</dbReference>
<dbReference type="RefSeq" id="WP_323738660.1">
    <property type="nucleotide sequence ID" value="NZ_CP112932.1"/>
</dbReference>
<protein>
    <submittedName>
        <fullName evidence="1">Uncharacterized protein</fullName>
    </submittedName>
</protein>